<protein>
    <submittedName>
        <fullName evidence="1">Uncharacterized protein</fullName>
    </submittedName>
</protein>
<reference evidence="1 2" key="1">
    <citation type="submission" date="2017-07" db="EMBL/GenBank/DDBJ databases">
        <title>First draft Genome Sequence of Nocardia cerradoensis isolated from human infection.</title>
        <authorList>
            <person name="Carrasco G."/>
        </authorList>
    </citation>
    <scope>NUCLEOTIDE SEQUENCE [LARGE SCALE GENOMIC DNA]</scope>
    <source>
        <strain evidence="1 2">CNM20130759</strain>
    </source>
</reference>
<comment type="caution">
    <text evidence="1">The sequence shown here is derived from an EMBL/GenBank/DDBJ whole genome shotgun (WGS) entry which is preliminary data.</text>
</comment>
<name>A0A231GSQ4_9NOCA</name>
<keyword evidence="2" id="KW-1185">Reference proteome</keyword>
<dbReference type="RefSeq" id="WP_262985091.1">
    <property type="nucleotide sequence ID" value="NZ_NGAF01000143.1"/>
</dbReference>
<gene>
    <name evidence="1" type="ORF">B7C42_08320</name>
</gene>
<dbReference type="AlphaFoldDB" id="A0A231GSQ4"/>
<dbReference type="EMBL" id="NGAF01000143">
    <property type="protein sequence ID" value="OXR39612.1"/>
    <property type="molecule type" value="Genomic_DNA"/>
</dbReference>
<accession>A0A231GSQ4</accession>
<dbReference type="InterPro" id="IPR012349">
    <property type="entry name" value="Split_barrel_FMN-bd"/>
</dbReference>
<evidence type="ECO:0000313" key="1">
    <source>
        <dbReference type="EMBL" id="OXR39612.1"/>
    </source>
</evidence>
<dbReference type="Proteomes" id="UP000215506">
    <property type="component" value="Unassembled WGS sequence"/>
</dbReference>
<dbReference type="Gene3D" id="2.30.110.10">
    <property type="entry name" value="Electron Transport, Fmn-binding Protein, Chain A"/>
    <property type="match status" value="1"/>
</dbReference>
<sequence>MRARVATVAEYPALRREFVTMTADYEFYRRQAGGRTIPLVVLEPR</sequence>
<evidence type="ECO:0000313" key="2">
    <source>
        <dbReference type="Proteomes" id="UP000215506"/>
    </source>
</evidence>
<proteinExistence type="predicted"/>
<organism evidence="1 2">
    <name type="scientific">Nocardia cerradoensis</name>
    <dbReference type="NCBI Taxonomy" id="85688"/>
    <lineage>
        <taxon>Bacteria</taxon>
        <taxon>Bacillati</taxon>
        <taxon>Actinomycetota</taxon>
        <taxon>Actinomycetes</taxon>
        <taxon>Mycobacteriales</taxon>
        <taxon>Nocardiaceae</taxon>
        <taxon>Nocardia</taxon>
    </lineage>
</organism>